<protein>
    <submittedName>
        <fullName evidence="1">Uncharacterized protein</fullName>
    </submittedName>
</protein>
<dbReference type="Gene3D" id="1.10.4080.10">
    <property type="entry name" value="ADP-ribosylation/Crystallin J1"/>
    <property type="match status" value="1"/>
</dbReference>
<dbReference type="InterPro" id="IPR036705">
    <property type="entry name" value="Ribosyl_crysJ1_sf"/>
</dbReference>
<accession>A0A6C0J9M2</accession>
<dbReference type="AlphaFoldDB" id="A0A6C0J9M2"/>
<dbReference type="SUPFAM" id="SSF101478">
    <property type="entry name" value="ADP-ribosylglycohydrolase"/>
    <property type="match status" value="1"/>
</dbReference>
<dbReference type="Pfam" id="PF03747">
    <property type="entry name" value="ADP_ribosyl_GH"/>
    <property type="match status" value="1"/>
</dbReference>
<dbReference type="InterPro" id="IPR005502">
    <property type="entry name" value="Ribosyl_crysJ1"/>
</dbReference>
<evidence type="ECO:0000313" key="1">
    <source>
        <dbReference type="EMBL" id="QHU00698.1"/>
    </source>
</evidence>
<reference evidence="1" key="1">
    <citation type="journal article" date="2020" name="Nature">
        <title>Giant virus diversity and host interactions through global metagenomics.</title>
        <authorList>
            <person name="Schulz F."/>
            <person name="Roux S."/>
            <person name="Paez-Espino D."/>
            <person name="Jungbluth S."/>
            <person name="Walsh D.A."/>
            <person name="Denef V.J."/>
            <person name="McMahon K.D."/>
            <person name="Konstantinidis K.T."/>
            <person name="Eloe-Fadrosh E.A."/>
            <person name="Kyrpides N.C."/>
            <person name="Woyke T."/>
        </authorList>
    </citation>
    <scope>NUCLEOTIDE SEQUENCE</scope>
    <source>
        <strain evidence="1">GVMAG-M-3300025860-20</strain>
    </source>
</reference>
<organism evidence="1">
    <name type="scientific">viral metagenome</name>
    <dbReference type="NCBI Taxonomy" id="1070528"/>
    <lineage>
        <taxon>unclassified sequences</taxon>
        <taxon>metagenomes</taxon>
        <taxon>organismal metagenomes</taxon>
    </lineage>
</organism>
<proteinExistence type="predicted"/>
<name>A0A6C0J9M2_9ZZZZ</name>
<sequence length="283" mass="32322">MIKDRIYGYVMGQVMADIMSNISDINNQTGTLNTISNPYDATELDLIVGDWTEPTALLLCHIEHINCNVNDRIKAIKELHNDINFCGTYHPCLYCADVTCYHCTDFEQCSYYVLQEQSVWQKQGPVCQLWTAIIDLTIHDVGKHSILNPISYINLNLSEKCISVFNIHSKDNLHTLGECKDIYDEINAALYIFKHTNNYVEGLLQCINYINNPKTVSCLYGQLAGTYYGFTDIPESWIRIIKNRKHLNTTINLLIDSPSVSQVIKLHDGKLQDDKLQDCNFQA</sequence>
<dbReference type="EMBL" id="MN740328">
    <property type="protein sequence ID" value="QHU00698.1"/>
    <property type="molecule type" value="Genomic_DNA"/>
</dbReference>